<keyword evidence="3" id="KW-1133">Transmembrane helix</keyword>
<dbReference type="Proteomes" id="UP000481583">
    <property type="component" value="Unassembled WGS sequence"/>
</dbReference>
<dbReference type="PANTHER" id="PTHR30487">
    <property type="entry name" value="TYPE 4 PREPILIN-LIKE PROTEINS LEADER PEPTIDE-PROCESSING ENZYME"/>
    <property type="match status" value="1"/>
</dbReference>
<feature type="transmembrane region" description="Helical" evidence="3">
    <location>
        <begin position="85"/>
        <end position="105"/>
    </location>
</feature>
<dbReference type="PANTHER" id="PTHR30487:SF0">
    <property type="entry name" value="PREPILIN LEADER PEPTIDASE_N-METHYLTRANSFERASE-RELATED"/>
    <property type="match status" value="1"/>
</dbReference>
<feature type="transmembrane region" description="Helical" evidence="3">
    <location>
        <begin position="60"/>
        <end position="79"/>
    </location>
</feature>
<feature type="transmembrane region" description="Helical" evidence="3">
    <location>
        <begin position="9"/>
        <end position="27"/>
    </location>
</feature>
<comment type="caution">
    <text evidence="5">The sequence shown here is derived from an EMBL/GenBank/DDBJ whole genome shotgun (WGS) entry which is preliminary data.</text>
</comment>
<evidence type="ECO:0000256" key="3">
    <source>
        <dbReference type="SAM" id="Phobius"/>
    </source>
</evidence>
<feature type="transmembrane region" description="Helical" evidence="3">
    <location>
        <begin position="33"/>
        <end position="53"/>
    </location>
</feature>
<dbReference type="GO" id="GO:0005886">
    <property type="term" value="C:plasma membrane"/>
    <property type="evidence" value="ECO:0007669"/>
    <property type="project" value="TreeGrafter"/>
</dbReference>
<feature type="transmembrane region" description="Helical" evidence="3">
    <location>
        <begin position="162"/>
        <end position="181"/>
    </location>
</feature>
<evidence type="ECO:0000313" key="6">
    <source>
        <dbReference type="Proteomes" id="UP000481583"/>
    </source>
</evidence>
<gene>
    <name evidence="5" type="ORF">G5C51_40815</name>
</gene>
<accession>A0A6G4UDG9</accession>
<dbReference type="InterPro" id="IPR050882">
    <property type="entry name" value="Prepilin_peptidase/N-MTase"/>
</dbReference>
<dbReference type="EMBL" id="JAAKZV010000439">
    <property type="protein sequence ID" value="NGN70214.1"/>
    <property type="molecule type" value="Genomic_DNA"/>
</dbReference>
<protein>
    <submittedName>
        <fullName evidence="5">Prepilin peptidase</fullName>
    </submittedName>
</protein>
<feature type="non-terminal residue" evidence="5">
    <location>
        <position position="1"/>
    </location>
</feature>
<name>A0A6G4UDG9_9ACTN</name>
<dbReference type="AlphaFoldDB" id="A0A6G4UDG9"/>
<dbReference type="PRINTS" id="PR00864">
    <property type="entry name" value="PREPILNPTASE"/>
</dbReference>
<feature type="transmembrane region" description="Helical" evidence="3">
    <location>
        <begin position="117"/>
        <end position="150"/>
    </location>
</feature>
<organism evidence="5 6">
    <name type="scientific">Streptomyces coryli</name>
    <dbReference type="NCBI Taxonomy" id="1128680"/>
    <lineage>
        <taxon>Bacteria</taxon>
        <taxon>Bacillati</taxon>
        <taxon>Actinomycetota</taxon>
        <taxon>Actinomycetes</taxon>
        <taxon>Kitasatosporales</taxon>
        <taxon>Streptomycetaceae</taxon>
        <taxon>Streptomyces</taxon>
    </lineage>
</organism>
<evidence type="ECO:0000256" key="2">
    <source>
        <dbReference type="RuleBase" id="RU003793"/>
    </source>
</evidence>
<keyword evidence="3" id="KW-0812">Transmembrane</keyword>
<dbReference type="RefSeq" id="WP_165245819.1">
    <property type="nucleotide sequence ID" value="NZ_JAAKZV010000439.1"/>
</dbReference>
<evidence type="ECO:0000259" key="4">
    <source>
        <dbReference type="Pfam" id="PF01478"/>
    </source>
</evidence>
<keyword evidence="3" id="KW-0472">Membrane</keyword>
<proteinExistence type="inferred from homology"/>
<dbReference type="GO" id="GO:0006465">
    <property type="term" value="P:signal peptide processing"/>
    <property type="evidence" value="ECO:0007669"/>
    <property type="project" value="TreeGrafter"/>
</dbReference>
<dbReference type="InterPro" id="IPR014032">
    <property type="entry name" value="Peptidase_A24A_bac"/>
</dbReference>
<sequence length="182" mass="18196">DGGRYGPRPLPCAIAIALVCGVLGGLAGPRAELIVWLLVVPVAGVLCLVDLAVQRLPDVLTLPLAGGILAALGVVALLGAGDGSWLGALLGAVVLFACYAVLFLINPRGMGFGDVKLALACGAVLGWYGWGVLFTGTVVGFVCGALYGLGLVLARKGGRKTALPFGPFMVAGAFAGVLLGVI</sequence>
<dbReference type="Pfam" id="PF01478">
    <property type="entry name" value="Peptidase_A24"/>
    <property type="match status" value="1"/>
</dbReference>
<dbReference type="InterPro" id="IPR000045">
    <property type="entry name" value="Prepilin_IV_endopep_pep"/>
</dbReference>
<dbReference type="Gene3D" id="1.20.120.1220">
    <property type="match status" value="1"/>
</dbReference>
<evidence type="ECO:0000313" key="5">
    <source>
        <dbReference type="EMBL" id="NGN70214.1"/>
    </source>
</evidence>
<feature type="domain" description="Prepilin type IV endopeptidase peptidase" evidence="4">
    <location>
        <begin position="38"/>
        <end position="149"/>
    </location>
</feature>
<keyword evidence="6" id="KW-1185">Reference proteome</keyword>
<reference evidence="5 6" key="1">
    <citation type="submission" date="2020-02" db="EMBL/GenBank/DDBJ databases">
        <title>Whole-genome analyses of novel actinobacteria.</title>
        <authorList>
            <person name="Sahin N."/>
        </authorList>
    </citation>
    <scope>NUCLEOTIDE SEQUENCE [LARGE SCALE GENOMIC DNA]</scope>
    <source>
        <strain evidence="5 6">A7024</strain>
    </source>
</reference>
<dbReference type="GO" id="GO:0004190">
    <property type="term" value="F:aspartic-type endopeptidase activity"/>
    <property type="evidence" value="ECO:0007669"/>
    <property type="project" value="InterPro"/>
</dbReference>
<comment type="similarity">
    <text evidence="1 2">Belongs to the peptidase A24 family.</text>
</comment>
<evidence type="ECO:0000256" key="1">
    <source>
        <dbReference type="ARBA" id="ARBA00005801"/>
    </source>
</evidence>